<organism evidence="2 5">
    <name type="scientific">Plasmodium chabaudi chabaudi</name>
    <dbReference type="NCBI Taxonomy" id="31271"/>
    <lineage>
        <taxon>Eukaryota</taxon>
        <taxon>Sar</taxon>
        <taxon>Alveolata</taxon>
        <taxon>Apicomplexa</taxon>
        <taxon>Aconoidasida</taxon>
        <taxon>Haemosporida</taxon>
        <taxon>Plasmodiidae</taxon>
        <taxon>Plasmodium</taxon>
        <taxon>Plasmodium (Vinckeia)</taxon>
    </lineage>
</organism>
<feature type="transmembrane region" description="Helical" evidence="1">
    <location>
        <begin position="258"/>
        <end position="279"/>
    </location>
</feature>
<evidence type="ECO:0000313" key="3">
    <source>
        <dbReference type="EMBL" id="VTZ67117.1"/>
    </source>
</evidence>
<dbReference type="NCBIfam" id="TIGR01590">
    <property type="entry name" value="yir-bir-cir_Pla"/>
    <property type="match status" value="1"/>
</dbReference>
<dbReference type="Proteomes" id="UP000195489">
    <property type="component" value="Unassembled WGS sequence"/>
</dbReference>
<reference evidence="2 5" key="3">
    <citation type="submission" date="2016-08" db="EMBL/GenBank/DDBJ databases">
        <authorList>
            <consortium name="Pathogen Informatics"/>
        </authorList>
    </citation>
    <scope>NUCLEOTIDE SEQUENCE [LARGE SCALE GENOMIC DNA]</scope>
    <source>
        <strain evidence="3">AS</strain>
        <strain evidence="2 5">CB</strain>
    </source>
</reference>
<dbReference type="Pfam" id="PF06022">
    <property type="entry name" value="Cir_Bir_Yir"/>
    <property type="match status" value="1"/>
</dbReference>
<keyword evidence="4" id="KW-1185">Reference proteome</keyword>
<proteinExistence type="predicted"/>
<dbReference type="InterPro" id="IPR006477">
    <property type="entry name" value="Yir_bir_cir"/>
</dbReference>
<dbReference type="VEuPathDB" id="PlasmoDB:PCHAS_0319900"/>
<keyword evidence="1" id="KW-1133">Transmembrane helix</keyword>
<evidence type="ECO:0000313" key="2">
    <source>
        <dbReference type="EMBL" id="SCL82183.1"/>
    </source>
</evidence>
<sequence>MSKGVCEEINNMGKYIVVKQEGSGVNIEFDNKLNDYCPNKNNGRNGQCETNDEKISAGFIWLLVMFEHWCDEECPQNEKDRYVEYAILWLSYMLNQISNEGISTLKNFYTNHIETNTNYTNNVTRASDSNYKEIIDKKINLMNANKNIISKFYDIFKSLCNMYNELDENKPNYTKCLADAQKFVDEYQKFLNDNDVDTNGSSYKQILPILSNGYDNFKKKCNNTQSSNFPLLPTTKTTQNVVEISEATSSSSSVASKLIPVLSIFAISLFLGIAYKYSLFGFDKQRHRQYLREKIKKIKKKMNDYI</sequence>
<evidence type="ECO:0000313" key="4">
    <source>
        <dbReference type="Proteomes" id="UP000071118"/>
    </source>
</evidence>
<dbReference type="GeneID" id="3496820"/>
<dbReference type="EMBL" id="LK022880">
    <property type="protein sequence ID" value="VTZ67117.1"/>
    <property type="molecule type" value="Genomic_DNA"/>
</dbReference>
<reference evidence="3" key="2">
    <citation type="submission" date="2014-05" db="EMBL/GenBank/DDBJ databases">
        <authorList>
            <person name="Aslett M.A."/>
            <person name="De Silva N."/>
        </authorList>
    </citation>
    <scope>NUCLEOTIDE SEQUENCE</scope>
    <source>
        <strain evidence="3">AS</strain>
    </source>
</reference>
<dbReference type="AlphaFoldDB" id="A0A077TFQ9"/>
<dbReference type="OrthoDB" id="373273at2759"/>
<gene>
    <name evidence="3" type="ORF">PCHAS_0319900</name>
    <name evidence="2" type="ORF">PCHCB_000492500</name>
</gene>
<dbReference type="RefSeq" id="XP_016652865.1">
    <property type="nucleotide sequence ID" value="XM_016797371.1"/>
</dbReference>
<keyword evidence="1" id="KW-0812">Transmembrane</keyword>
<dbReference type="Proteomes" id="UP000071118">
    <property type="component" value="Chromosome 3"/>
</dbReference>
<reference evidence="3 4" key="1">
    <citation type="journal article" date="2014" name="BMC Biol.">
        <title>A comprehensive evaluation of rodent malaria parasite genomes and gene expression.</title>
        <authorList>
            <person name="Otto T.D."/>
            <person name="Bohme U."/>
            <person name="Jackson A.P."/>
            <person name="Hunt M."/>
            <person name="Franke-Fayard B."/>
            <person name="Hoeijmakers W.A."/>
            <person name="Religa A.A."/>
            <person name="Robertson L."/>
            <person name="Sanders M."/>
            <person name="Ogun S.A."/>
            <person name="Cunningham D."/>
            <person name="Erhart A."/>
            <person name="Billker O."/>
            <person name="Khan S.M."/>
            <person name="Stunnenberg H.G."/>
            <person name="Langhorne J."/>
            <person name="Holder A.A."/>
            <person name="Waters A.P."/>
            <person name="Newbold C.I."/>
            <person name="Pain A."/>
            <person name="Berriman M."/>
            <person name="Janse C.J."/>
        </authorList>
    </citation>
    <scope>NUCLEOTIDE SEQUENCE [LARGE SCALE GENOMIC DNA]</scope>
    <source>
        <strain evidence="3 4">AS</strain>
    </source>
</reference>
<keyword evidence="1" id="KW-0472">Membrane</keyword>
<dbReference type="KEGG" id="pcb:PCHAS_0319900"/>
<dbReference type="EMBL" id="FMIM01000021">
    <property type="protein sequence ID" value="SCL82183.1"/>
    <property type="molecule type" value="Genomic_DNA"/>
</dbReference>
<name>A0A077TFQ9_PLACU</name>
<evidence type="ECO:0000313" key="5">
    <source>
        <dbReference type="Proteomes" id="UP000195489"/>
    </source>
</evidence>
<protein>
    <submittedName>
        <fullName evidence="2">CIR protein</fullName>
    </submittedName>
</protein>
<evidence type="ECO:0000256" key="1">
    <source>
        <dbReference type="SAM" id="Phobius"/>
    </source>
</evidence>
<accession>A0A077TFQ9</accession>